<accession>A0A834X0C9</accession>
<evidence type="ECO:0000256" key="1">
    <source>
        <dbReference type="SAM" id="MobiDB-lite"/>
    </source>
</evidence>
<dbReference type="PANTHER" id="PTHR46033:SF8">
    <property type="entry name" value="PROTEIN MAINTENANCE OF MERISTEMS-LIKE"/>
    <property type="match status" value="1"/>
</dbReference>
<evidence type="ECO:0000313" key="3">
    <source>
        <dbReference type="EMBL" id="KAF7835639.1"/>
    </source>
</evidence>
<feature type="region of interest" description="Disordered" evidence="1">
    <location>
        <begin position="275"/>
        <end position="310"/>
    </location>
</feature>
<keyword evidence="4" id="KW-1185">Reference proteome</keyword>
<dbReference type="InterPro" id="IPR019557">
    <property type="entry name" value="AminoTfrase-like_pln_mobile"/>
</dbReference>
<dbReference type="EMBL" id="JAAIUW010000004">
    <property type="protein sequence ID" value="KAF7835639.1"/>
    <property type="molecule type" value="Genomic_DNA"/>
</dbReference>
<sequence>MVRAYIVRLIGGFLMPDTSGNKVSLLCLPLLRNLKEAGKYSWGSAVLAYLFREMCEATRWDCENMGGCAHLLLAWAWDRFPTLAPRLRGRKARKLSAEDEVARYPIPCPLSARWSDYRTTTRELCSHNITKDILKMDNMSPTNVVWQPYIGPELKGEIPGYCLHARDLGRLHLPLLYFHILEWQQADRVMRQHGMRQGILGVPTELDIQHTLKLMNKMHVQWPTRQFPWIQMWDQRWNRLGETYGVLAGRVYEQPLPAAEIAHIAKHMQTLNLHPDLEGAGDHEATSASTFSYGPVNGRDSSRSRLRKMSDSHSLVPILIQLADDGEPASDEPGGDDHQDDGADDDDDEEEEDEDEDDLPEPEPQDFDALGAFLRTPPPSIS</sequence>
<dbReference type="GO" id="GO:0010073">
    <property type="term" value="P:meristem maintenance"/>
    <property type="evidence" value="ECO:0007669"/>
    <property type="project" value="InterPro"/>
</dbReference>
<dbReference type="OrthoDB" id="1939467at2759"/>
<dbReference type="Pfam" id="PF10536">
    <property type="entry name" value="PMD"/>
    <property type="match status" value="1"/>
</dbReference>
<name>A0A834X0C9_9FABA</name>
<feature type="compositionally biased region" description="Acidic residues" evidence="1">
    <location>
        <begin position="342"/>
        <end position="366"/>
    </location>
</feature>
<proteinExistence type="predicted"/>
<dbReference type="PANTHER" id="PTHR46033">
    <property type="entry name" value="PROTEIN MAIN-LIKE 2"/>
    <property type="match status" value="1"/>
</dbReference>
<dbReference type="InterPro" id="IPR044824">
    <property type="entry name" value="MAIN-like"/>
</dbReference>
<gene>
    <name evidence="3" type="ORF">G2W53_010498</name>
</gene>
<evidence type="ECO:0000259" key="2">
    <source>
        <dbReference type="Pfam" id="PF10536"/>
    </source>
</evidence>
<dbReference type="AlphaFoldDB" id="A0A834X0C9"/>
<comment type="caution">
    <text evidence="3">The sequence shown here is derived from an EMBL/GenBank/DDBJ whole genome shotgun (WGS) entry which is preliminary data.</text>
</comment>
<feature type="region of interest" description="Disordered" evidence="1">
    <location>
        <begin position="324"/>
        <end position="382"/>
    </location>
</feature>
<evidence type="ECO:0000313" key="4">
    <source>
        <dbReference type="Proteomes" id="UP000634136"/>
    </source>
</evidence>
<feature type="domain" description="Aminotransferase-like plant mobile" evidence="2">
    <location>
        <begin position="2"/>
        <end position="237"/>
    </location>
</feature>
<feature type="compositionally biased region" description="Acidic residues" evidence="1">
    <location>
        <begin position="324"/>
        <end position="334"/>
    </location>
</feature>
<feature type="compositionally biased region" description="Basic and acidic residues" evidence="1">
    <location>
        <begin position="300"/>
        <end position="310"/>
    </location>
</feature>
<feature type="compositionally biased region" description="Basic and acidic residues" evidence="1">
    <location>
        <begin position="275"/>
        <end position="285"/>
    </location>
</feature>
<protein>
    <submittedName>
        <fullName evidence="3">Serine/threonine-protein phosphatase 7 long form-like protein</fullName>
    </submittedName>
</protein>
<dbReference type="Proteomes" id="UP000634136">
    <property type="component" value="Unassembled WGS sequence"/>
</dbReference>
<organism evidence="3 4">
    <name type="scientific">Senna tora</name>
    <dbReference type="NCBI Taxonomy" id="362788"/>
    <lineage>
        <taxon>Eukaryota</taxon>
        <taxon>Viridiplantae</taxon>
        <taxon>Streptophyta</taxon>
        <taxon>Embryophyta</taxon>
        <taxon>Tracheophyta</taxon>
        <taxon>Spermatophyta</taxon>
        <taxon>Magnoliopsida</taxon>
        <taxon>eudicotyledons</taxon>
        <taxon>Gunneridae</taxon>
        <taxon>Pentapetalae</taxon>
        <taxon>rosids</taxon>
        <taxon>fabids</taxon>
        <taxon>Fabales</taxon>
        <taxon>Fabaceae</taxon>
        <taxon>Caesalpinioideae</taxon>
        <taxon>Cassia clade</taxon>
        <taxon>Senna</taxon>
    </lineage>
</organism>
<reference evidence="3" key="1">
    <citation type="submission" date="2020-09" db="EMBL/GenBank/DDBJ databases">
        <title>Genome-Enabled Discovery of Anthraquinone Biosynthesis in Senna tora.</title>
        <authorList>
            <person name="Kang S.-H."/>
            <person name="Pandey R.P."/>
            <person name="Lee C.-M."/>
            <person name="Sim J.-S."/>
            <person name="Jeong J.-T."/>
            <person name="Choi B.-S."/>
            <person name="Jung M."/>
            <person name="Ginzburg D."/>
            <person name="Zhao K."/>
            <person name="Won S.Y."/>
            <person name="Oh T.-J."/>
            <person name="Yu Y."/>
            <person name="Kim N.-H."/>
            <person name="Lee O.R."/>
            <person name="Lee T.-H."/>
            <person name="Bashyal P."/>
            <person name="Kim T.-S."/>
            <person name="Lee W.-H."/>
            <person name="Kawkins C."/>
            <person name="Kim C.-K."/>
            <person name="Kim J.S."/>
            <person name="Ahn B.O."/>
            <person name="Rhee S.Y."/>
            <person name="Sohng J.K."/>
        </authorList>
    </citation>
    <scope>NUCLEOTIDE SEQUENCE</scope>
    <source>
        <tissue evidence="3">Leaf</tissue>
    </source>
</reference>